<protein>
    <submittedName>
        <fullName evidence="1">Uncharacterized protein</fullName>
    </submittedName>
</protein>
<dbReference type="KEGG" id="ppi:YSA_10724"/>
<dbReference type="Proteomes" id="UP000005268">
    <property type="component" value="Chromosome"/>
</dbReference>
<dbReference type="AlphaFoldDB" id="I3V4A9"/>
<name>I3V4A9_PSEPU</name>
<organism evidence="1 2">
    <name type="scientific">Pseudomonas putida ND6</name>
    <dbReference type="NCBI Taxonomy" id="231023"/>
    <lineage>
        <taxon>Bacteria</taxon>
        <taxon>Pseudomonadati</taxon>
        <taxon>Pseudomonadota</taxon>
        <taxon>Gammaproteobacteria</taxon>
        <taxon>Pseudomonadales</taxon>
        <taxon>Pseudomonadaceae</taxon>
        <taxon>Pseudomonas</taxon>
    </lineage>
</organism>
<proteinExistence type="predicted"/>
<dbReference type="HOGENOM" id="CLU_3275401_0_0_6"/>
<reference evidence="1 2" key="1">
    <citation type="journal article" date="2012" name="J. Bacteriol.">
        <title>Complete Genome Sequence of the Naphthalene-Degrading Pseudomonas putida Strain ND6.</title>
        <authorList>
            <person name="Li S."/>
            <person name="Zhao H."/>
            <person name="Li Y."/>
            <person name="Niu S."/>
            <person name="Cai B."/>
        </authorList>
    </citation>
    <scope>NUCLEOTIDE SEQUENCE [LARGE SCALE GENOMIC DNA]</scope>
    <source>
        <strain evidence="1 2">ND6</strain>
    </source>
</reference>
<dbReference type="EMBL" id="CP003588">
    <property type="protein sequence ID" value="AFK72580.1"/>
    <property type="molecule type" value="Genomic_DNA"/>
</dbReference>
<evidence type="ECO:0000313" key="1">
    <source>
        <dbReference type="EMBL" id="AFK72580.1"/>
    </source>
</evidence>
<accession>I3V4A9</accession>
<evidence type="ECO:0000313" key="2">
    <source>
        <dbReference type="Proteomes" id="UP000005268"/>
    </source>
</evidence>
<sequence length="41" mass="5031">MLHRRVGLHDVRTWKISRHESEIFKPSRSVPRLRVFLYLDV</sequence>
<gene>
    <name evidence="1" type="ORF">YSA_10724</name>
</gene>